<evidence type="ECO:0000313" key="1">
    <source>
        <dbReference type="EMBL" id="CAA9293761.1"/>
    </source>
</evidence>
<accession>A0A6J4K2B8</accession>
<gene>
    <name evidence="1" type="ORF">AVDCRST_MAG92-4535</name>
</gene>
<organism evidence="1">
    <name type="scientific">uncultured Coleofasciculus sp</name>
    <dbReference type="NCBI Taxonomy" id="1267456"/>
    <lineage>
        <taxon>Bacteria</taxon>
        <taxon>Bacillati</taxon>
        <taxon>Cyanobacteriota</taxon>
        <taxon>Cyanophyceae</taxon>
        <taxon>Coleofasciculales</taxon>
        <taxon>Coleofasciculaceae</taxon>
        <taxon>Coleofasciculus</taxon>
        <taxon>environmental samples</taxon>
    </lineage>
</organism>
<proteinExistence type="predicted"/>
<protein>
    <submittedName>
        <fullName evidence="1">Uncharacterized protein</fullName>
    </submittedName>
</protein>
<name>A0A6J4K2B8_9CYAN</name>
<sequence>MEALSTLEHELKYRKRFTKELELQITQLKRDKTSSPAKSLLYHLEQSKIENQSLLNDVQTLFLMLLTKLLQKPR</sequence>
<dbReference type="AlphaFoldDB" id="A0A6J4K2B8"/>
<reference evidence="1" key="1">
    <citation type="submission" date="2020-02" db="EMBL/GenBank/DDBJ databases">
        <authorList>
            <person name="Meier V. D."/>
        </authorList>
    </citation>
    <scope>NUCLEOTIDE SEQUENCE</scope>
    <source>
        <strain evidence="1">AVDCRST_MAG92</strain>
    </source>
</reference>
<dbReference type="EMBL" id="CADCTM010000796">
    <property type="protein sequence ID" value="CAA9293761.1"/>
    <property type="molecule type" value="Genomic_DNA"/>
</dbReference>